<dbReference type="Pfam" id="PF13445">
    <property type="entry name" value="zf-RING_UBOX"/>
    <property type="match status" value="1"/>
</dbReference>
<dbReference type="PROSITE" id="PS00518">
    <property type="entry name" value="ZF_RING_1"/>
    <property type="match status" value="1"/>
</dbReference>
<evidence type="ECO:0000256" key="4">
    <source>
        <dbReference type="ARBA" id="ARBA00022679"/>
    </source>
</evidence>
<proteinExistence type="predicted"/>
<comment type="catalytic activity">
    <reaction evidence="1">
        <text>S-ubiquitinyl-[E2 ubiquitin-conjugating enzyme]-L-cysteine + [acceptor protein]-L-lysine = [E2 ubiquitin-conjugating enzyme]-L-cysteine + N(6)-ubiquitinyl-[acceptor protein]-L-lysine.</text>
        <dbReference type="EC" id="2.3.2.27"/>
    </reaction>
</comment>
<evidence type="ECO:0000256" key="7">
    <source>
        <dbReference type="ARBA" id="ARBA00022786"/>
    </source>
</evidence>
<dbReference type="GO" id="GO:0044027">
    <property type="term" value="P:negative regulation of gene expression via chromosomal CpG island methylation"/>
    <property type="evidence" value="ECO:0007669"/>
    <property type="project" value="TreeGrafter"/>
</dbReference>
<dbReference type="InterPro" id="IPR047498">
    <property type="entry name" value="RING-HC_ORTHRUS_rpt1"/>
</dbReference>
<dbReference type="InterPro" id="IPR027370">
    <property type="entry name" value="Znf-RING_euk"/>
</dbReference>
<evidence type="ECO:0000256" key="5">
    <source>
        <dbReference type="ARBA" id="ARBA00022723"/>
    </source>
</evidence>
<keyword evidence="10" id="KW-0238">DNA-binding</keyword>
<gene>
    <name evidence="17" type="ORF">OLC1_LOCUS23427</name>
</gene>
<keyword evidence="6 12" id="KW-0863">Zinc-finger</keyword>
<sequence length="688" mass="76609">MAGENGSADVDSQKLRPLLPVDADGVCMCCKKTPELERTIGCTTCGSSWHLDCLRECPETLGEIVKYVCPDCSGDGLDGAPAPSAVGDLVAKIKAINDDASMTESEKAMKKQEVLCGKVKNGVEEQGKQKGEEKPNEALALLSESFKCSFCLQLPERPVTTPCGHNFCLKCFQKWIGQGKRTCAKCRCDIPPKMASQPRINSTLVATIRRARIMRTCAVEQPPQKVYHNLKDEDLPDEPYVTERAKRGGIANAKSGRIFVTIPSDHFGPISAESDPVMNLGILVGQCFANRYKCRQWGVHRPLVCGISGQAKTGAQSVVLSGGYVDDEDHGEWFLYTGSGGRDLSGNKRTNKDQSSDQEFKNFNEALRVSCKKGYPVRVVRSHKDKHSSYAPESDLRYDGIYRIEKCWLKVGQQGFKVCRYLFVRCDNEPAPWTSDEDGDRPRPLPDVPELQQAIHVFERTESPAWDFDEGNSCWIWKKSPPSSKEKVAPVDPEFIERARKTLKRAQNASIRMELLKEFNCSLCKNMLNLPVTTPCAHNFCKSCLQEKFSGQAFLRERKCQGGRQLRAQKHVMNCPICPSDISEFLQNIQVNTELMSAIEKLQNKIEEYEKDMEDSNDNAAENEANSSEISSSNAEAEETKGTLKREAPNECSFTDNKKMKAEIPDDVSDLAAEFPDYDAKVSPSKAS</sequence>
<dbReference type="InterPro" id="IPR036987">
    <property type="entry name" value="SRA-YDG_sf"/>
</dbReference>
<dbReference type="SMART" id="SM00184">
    <property type="entry name" value="RING"/>
    <property type="match status" value="3"/>
</dbReference>
<dbReference type="AlphaFoldDB" id="A0AAV1EC91"/>
<feature type="compositionally biased region" description="Basic and acidic residues" evidence="14">
    <location>
        <begin position="638"/>
        <end position="649"/>
    </location>
</feature>
<dbReference type="InterPro" id="IPR011011">
    <property type="entry name" value="Znf_FYVE_PHD"/>
</dbReference>
<dbReference type="CDD" id="cd15489">
    <property type="entry name" value="PHD_SF"/>
    <property type="match status" value="1"/>
</dbReference>
<dbReference type="InterPro" id="IPR013083">
    <property type="entry name" value="Znf_RING/FYVE/PHD"/>
</dbReference>
<dbReference type="Gene3D" id="2.30.280.10">
    <property type="entry name" value="SRA-YDG"/>
    <property type="match status" value="1"/>
</dbReference>
<dbReference type="InterPro" id="IPR001841">
    <property type="entry name" value="Znf_RING"/>
</dbReference>
<dbReference type="GO" id="GO:0061630">
    <property type="term" value="F:ubiquitin protein ligase activity"/>
    <property type="evidence" value="ECO:0007669"/>
    <property type="project" value="UniProtKB-EC"/>
</dbReference>
<keyword evidence="9" id="KW-0156">Chromatin regulator</keyword>
<dbReference type="FunFam" id="2.30.280.10:FF:000002">
    <property type="entry name" value="E3 ubiquitin-protein ligase ORTHRUS 2"/>
    <property type="match status" value="1"/>
</dbReference>
<dbReference type="GO" id="GO:0003677">
    <property type="term" value="F:DNA binding"/>
    <property type="evidence" value="ECO:0007669"/>
    <property type="project" value="UniProtKB-KW"/>
</dbReference>
<feature type="region of interest" description="Disordered" evidence="14">
    <location>
        <begin position="610"/>
        <end position="661"/>
    </location>
</feature>
<dbReference type="Proteomes" id="UP001161247">
    <property type="component" value="Chromosome 9"/>
</dbReference>
<evidence type="ECO:0000256" key="9">
    <source>
        <dbReference type="ARBA" id="ARBA00022853"/>
    </source>
</evidence>
<evidence type="ECO:0000256" key="8">
    <source>
        <dbReference type="ARBA" id="ARBA00022833"/>
    </source>
</evidence>
<keyword evidence="11 13" id="KW-0539">Nucleus</keyword>
<evidence type="ECO:0000256" key="6">
    <source>
        <dbReference type="ARBA" id="ARBA00022771"/>
    </source>
</evidence>
<dbReference type="Pfam" id="PF00097">
    <property type="entry name" value="zf-C3HC4"/>
    <property type="match status" value="1"/>
</dbReference>
<dbReference type="SUPFAM" id="SSF57850">
    <property type="entry name" value="RING/U-box"/>
    <property type="match status" value="2"/>
</dbReference>
<dbReference type="InterPro" id="IPR017907">
    <property type="entry name" value="Znf_RING_CS"/>
</dbReference>
<dbReference type="PANTHER" id="PTHR14140">
    <property type="entry name" value="E3 UBIQUITIN-PROTEIN LIGASE UHRF-RELATED"/>
    <property type="match status" value="1"/>
</dbReference>
<comment type="subcellular location">
    <subcellularLocation>
        <location evidence="13">Nucleus</location>
    </subcellularLocation>
</comment>
<dbReference type="GO" id="GO:0016567">
    <property type="term" value="P:protein ubiquitination"/>
    <property type="evidence" value="ECO:0007669"/>
    <property type="project" value="TreeGrafter"/>
</dbReference>
<evidence type="ECO:0000313" key="17">
    <source>
        <dbReference type="EMBL" id="CAI9117352.1"/>
    </source>
</evidence>
<dbReference type="InterPro" id="IPR045134">
    <property type="entry name" value="UHRF1/2-like"/>
</dbReference>
<evidence type="ECO:0000256" key="1">
    <source>
        <dbReference type="ARBA" id="ARBA00000900"/>
    </source>
</evidence>
<dbReference type="InterPro" id="IPR015947">
    <property type="entry name" value="PUA-like_sf"/>
</dbReference>
<dbReference type="PANTHER" id="PTHR14140:SF39">
    <property type="entry name" value="E3 UBIQUITIN-PROTEIN LIGASE ORTHRUS 2-LIKE"/>
    <property type="match status" value="1"/>
</dbReference>
<dbReference type="SMART" id="SM00466">
    <property type="entry name" value="SRA"/>
    <property type="match status" value="1"/>
</dbReference>
<dbReference type="PROSITE" id="PS50089">
    <property type="entry name" value="ZF_RING_2"/>
    <property type="match status" value="2"/>
</dbReference>
<dbReference type="Pfam" id="PF02182">
    <property type="entry name" value="SAD_SRA"/>
    <property type="match status" value="1"/>
</dbReference>
<dbReference type="Gene3D" id="3.30.40.10">
    <property type="entry name" value="Zinc/RING finger domain, C3HC4 (zinc finger)"/>
    <property type="match status" value="3"/>
</dbReference>
<feature type="domain" description="RING-type" evidence="15">
    <location>
        <begin position="148"/>
        <end position="187"/>
    </location>
</feature>
<comment type="pathway">
    <text evidence="2">Protein modification; protein ubiquitination.</text>
</comment>
<organism evidence="17 18">
    <name type="scientific">Oldenlandia corymbosa var. corymbosa</name>
    <dbReference type="NCBI Taxonomy" id="529605"/>
    <lineage>
        <taxon>Eukaryota</taxon>
        <taxon>Viridiplantae</taxon>
        <taxon>Streptophyta</taxon>
        <taxon>Embryophyta</taxon>
        <taxon>Tracheophyta</taxon>
        <taxon>Spermatophyta</taxon>
        <taxon>Magnoliopsida</taxon>
        <taxon>eudicotyledons</taxon>
        <taxon>Gunneridae</taxon>
        <taxon>Pentapetalae</taxon>
        <taxon>asterids</taxon>
        <taxon>lamiids</taxon>
        <taxon>Gentianales</taxon>
        <taxon>Rubiaceae</taxon>
        <taxon>Rubioideae</taxon>
        <taxon>Spermacoceae</taxon>
        <taxon>Hedyotis-Oldenlandia complex</taxon>
        <taxon>Oldenlandia</taxon>
    </lineage>
</organism>
<evidence type="ECO:0000256" key="10">
    <source>
        <dbReference type="ARBA" id="ARBA00023125"/>
    </source>
</evidence>
<reference evidence="17" key="1">
    <citation type="submission" date="2023-03" db="EMBL/GenBank/DDBJ databases">
        <authorList>
            <person name="Julca I."/>
        </authorList>
    </citation>
    <scope>NUCLEOTIDE SEQUENCE</scope>
</reference>
<dbReference type="PROSITE" id="PS51015">
    <property type="entry name" value="YDG"/>
    <property type="match status" value="1"/>
</dbReference>
<evidence type="ECO:0000256" key="11">
    <source>
        <dbReference type="ARBA" id="ARBA00023242"/>
    </source>
</evidence>
<dbReference type="InterPro" id="IPR018957">
    <property type="entry name" value="Znf_C3HC4_RING-type"/>
</dbReference>
<keyword evidence="7" id="KW-0833">Ubl conjugation pathway</keyword>
<keyword evidence="18" id="KW-1185">Reference proteome</keyword>
<evidence type="ECO:0000256" key="2">
    <source>
        <dbReference type="ARBA" id="ARBA00004906"/>
    </source>
</evidence>
<evidence type="ECO:0000256" key="12">
    <source>
        <dbReference type="PROSITE-ProRule" id="PRU00175"/>
    </source>
</evidence>
<dbReference type="CDD" id="cd23138">
    <property type="entry name" value="RING-HC_ORTHRUS_rpt1"/>
    <property type="match status" value="1"/>
</dbReference>
<dbReference type="SUPFAM" id="SSF88697">
    <property type="entry name" value="PUA domain-like"/>
    <property type="match status" value="1"/>
</dbReference>
<name>A0AAV1EC91_OLDCO</name>
<dbReference type="SUPFAM" id="SSF57903">
    <property type="entry name" value="FYVE/PHD zinc finger"/>
    <property type="match status" value="1"/>
</dbReference>
<feature type="domain" description="RING-type" evidence="15">
    <location>
        <begin position="521"/>
        <end position="578"/>
    </location>
</feature>
<feature type="domain" description="YDG" evidence="16">
    <location>
        <begin position="277"/>
        <end position="425"/>
    </location>
</feature>
<dbReference type="GO" id="GO:0008270">
    <property type="term" value="F:zinc ion binding"/>
    <property type="evidence" value="ECO:0007669"/>
    <property type="project" value="UniProtKB-KW"/>
</dbReference>
<keyword evidence="5" id="KW-0479">Metal-binding</keyword>
<keyword evidence="4" id="KW-0808">Transferase</keyword>
<dbReference type="InterPro" id="IPR003105">
    <property type="entry name" value="SRA_YDG"/>
</dbReference>
<accession>A0AAV1EC91</accession>
<keyword evidence="8" id="KW-0862">Zinc</keyword>
<dbReference type="GO" id="GO:0005634">
    <property type="term" value="C:nucleus"/>
    <property type="evidence" value="ECO:0007669"/>
    <property type="project" value="UniProtKB-SubCell"/>
</dbReference>
<evidence type="ECO:0000259" key="15">
    <source>
        <dbReference type="PROSITE" id="PS50089"/>
    </source>
</evidence>
<dbReference type="FunFam" id="3.30.40.10:FF:000665">
    <property type="entry name" value="Predicted protein"/>
    <property type="match status" value="1"/>
</dbReference>
<evidence type="ECO:0000256" key="3">
    <source>
        <dbReference type="ARBA" id="ARBA00012483"/>
    </source>
</evidence>
<evidence type="ECO:0000256" key="14">
    <source>
        <dbReference type="SAM" id="MobiDB-lite"/>
    </source>
</evidence>
<evidence type="ECO:0000259" key="16">
    <source>
        <dbReference type="PROSITE" id="PS51015"/>
    </source>
</evidence>
<dbReference type="EC" id="2.3.2.27" evidence="3"/>
<evidence type="ECO:0000256" key="13">
    <source>
        <dbReference type="PROSITE-ProRule" id="PRU00358"/>
    </source>
</evidence>
<dbReference type="EMBL" id="OX459126">
    <property type="protein sequence ID" value="CAI9117352.1"/>
    <property type="molecule type" value="Genomic_DNA"/>
</dbReference>
<evidence type="ECO:0000313" key="18">
    <source>
        <dbReference type="Proteomes" id="UP001161247"/>
    </source>
</evidence>
<protein>
    <recommendedName>
        <fullName evidence="3">RING-type E3 ubiquitin transferase</fullName>
        <ecNumber evidence="3">2.3.2.27</ecNumber>
    </recommendedName>
</protein>
<feature type="compositionally biased region" description="Low complexity" evidence="14">
    <location>
        <begin position="618"/>
        <end position="635"/>
    </location>
</feature>